<dbReference type="Proteomes" id="UP000789396">
    <property type="component" value="Unassembled WGS sequence"/>
</dbReference>
<feature type="transmembrane region" description="Helical" evidence="2">
    <location>
        <begin position="97"/>
        <end position="122"/>
    </location>
</feature>
<keyword evidence="2" id="KW-1133">Transmembrane helix</keyword>
<sequence>MTRREVIKRQDVESIPPTETISPTETTTFPTLRETATKTNISTLKAIQTNNVPISVAAIPTPPGMITPYITVTVLTDRIITTTPSVSNTPDSSSPQAIILAASVLSSVGIITVLGIIVLCWFRRGEKRKFERDGVSQIHDDEIILRRSRRDNFDGSIDQNDDFITYRPRDPDDEQLPSYAEAIVRGRASLQGQY</sequence>
<keyword evidence="2" id="KW-0812">Transmembrane</keyword>
<dbReference type="OrthoDB" id="2390447at2759"/>
<proteinExistence type="predicted"/>
<keyword evidence="4" id="KW-1185">Reference proteome</keyword>
<protein>
    <submittedName>
        <fullName evidence="3">8293_t:CDS:1</fullName>
    </submittedName>
</protein>
<evidence type="ECO:0000313" key="3">
    <source>
        <dbReference type="EMBL" id="CAG8544196.1"/>
    </source>
</evidence>
<keyword evidence="2" id="KW-0472">Membrane</keyword>
<evidence type="ECO:0000256" key="2">
    <source>
        <dbReference type="SAM" id="Phobius"/>
    </source>
</evidence>
<reference evidence="3" key="1">
    <citation type="submission" date="2021-06" db="EMBL/GenBank/DDBJ databases">
        <authorList>
            <person name="Kallberg Y."/>
            <person name="Tangrot J."/>
            <person name="Rosling A."/>
        </authorList>
    </citation>
    <scope>NUCLEOTIDE SEQUENCE</scope>
    <source>
        <strain evidence="3">IN212</strain>
    </source>
</reference>
<feature type="compositionally biased region" description="Basic and acidic residues" evidence="1">
    <location>
        <begin position="1"/>
        <end position="12"/>
    </location>
</feature>
<organism evidence="3 4">
    <name type="scientific">Racocetra fulgida</name>
    <dbReference type="NCBI Taxonomy" id="60492"/>
    <lineage>
        <taxon>Eukaryota</taxon>
        <taxon>Fungi</taxon>
        <taxon>Fungi incertae sedis</taxon>
        <taxon>Mucoromycota</taxon>
        <taxon>Glomeromycotina</taxon>
        <taxon>Glomeromycetes</taxon>
        <taxon>Diversisporales</taxon>
        <taxon>Gigasporaceae</taxon>
        <taxon>Racocetra</taxon>
    </lineage>
</organism>
<feature type="region of interest" description="Disordered" evidence="1">
    <location>
        <begin position="1"/>
        <end position="26"/>
    </location>
</feature>
<dbReference type="EMBL" id="CAJVPZ010004317">
    <property type="protein sequence ID" value="CAG8544196.1"/>
    <property type="molecule type" value="Genomic_DNA"/>
</dbReference>
<comment type="caution">
    <text evidence="3">The sequence shown here is derived from an EMBL/GenBank/DDBJ whole genome shotgun (WGS) entry which is preliminary data.</text>
</comment>
<accession>A0A9N9FL85</accession>
<feature type="compositionally biased region" description="Low complexity" evidence="1">
    <location>
        <begin position="13"/>
        <end position="26"/>
    </location>
</feature>
<gene>
    <name evidence="3" type="ORF">RFULGI_LOCUS4358</name>
</gene>
<dbReference type="AlphaFoldDB" id="A0A9N9FL85"/>
<evidence type="ECO:0000256" key="1">
    <source>
        <dbReference type="SAM" id="MobiDB-lite"/>
    </source>
</evidence>
<name>A0A9N9FL85_9GLOM</name>
<evidence type="ECO:0000313" key="4">
    <source>
        <dbReference type="Proteomes" id="UP000789396"/>
    </source>
</evidence>